<dbReference type="InterPro" id="IPR016024">
    <property type="entry name" value="ARM-type_fold"/>
</dbReference>
<accession>A0ABQ9WX95</accession>
<evidence type="ECO:0000313" key="2">
    <source>
        <dbReference type="Proteomes" id="UP001281761"/>
    </source>
</evidence>
<dbReference type="SUPFAM" id="SSF48371">
    <property type="entry name" value="ARM repeat"/>
    <property type="match status" value="1"/>
</dbReference>
<proteinExistence type="predicted"/>
<keyword evidence="2" id="KW-1185">Reference proteome</keyword>
<protein>
    <submittedName>
        <fullName evidence="1">Uncharacterized protein</fullName>
    </submittedName>
</protein>
<dbReference type="Gene3D" id="1.25.10.10">
    <property type="entry name" value="Leucine-rich Repeat Variant"/>
    <property type="match status" value="1"/>
</dbReference>
<organism evidence="1 2">
    <name type="scientific">Blattamonas nauphoetae</name>
    <dbReference type="NCBI Taxonomy" id="2049346"/>
    <lineage>
        <taxon>Eukaryota</taxon>
        <taxon>Metamonada</taxon>
        <taxon>Preaxostyla</taxon>
        <taxon>Oxymonadida</taxon>
        <taxon>Blattamonas</taxon>
    </lineage>
</organism>
<dbReference type="InterPro" id="IPR011989">
    <property type="entry name" value="ARM-like"/>
</dbReference>
<sequence length="363" mass="40488">MYTENIALNTCNNARSNDSPESLSTVNIIKQSLLNFRPNSELSFEDKSTIYCSLVALVKEQYRFDNDLLNRAAWLLRNLAPFGKDRESAAAKLVTDLVPSSAGSPSGFVESILVLFSSPDSKLVSTALLFLFRILSISSPAVRLLLVDSDLFTNLFVIFRPHTLLLSGNGSIADSLIRNIQDLLELSFPSTLRKLGITASADAFNHREMIFRKLVVPSSRFVTSLISKRCVLNQEFFHSTIIMLGTLLQIGPFHHATLEFILASPIVFTFISSLDRQEEWNVIPSIDLSLKGWKIQGPEVLQSGKLIVQALFSEGLEDALEQMLKYDEDTPSRGIIEEMCLSIFMLLGANNSKPPYPHPPFWA</sequence>
<evidence type="ECO:0000313" key="1">
    <source>
        <dbReference type="EMBL" id="KAK2943046.1"/>
    </source>
</evidence>
<gene>
    <name evidence="1" type="ORF">BLNAU_22020</name>
</gene>
<dbReference type="Proteomes" id="UP001281761">
    <property type="component" value="Unassembled WGS sequence"/>
</dbReference>
<name>A0ABQ9WX95_9EUKA</name>
<dbReference type="EMBL" id="JARBJD010000366">
    <property type="protein sequence ID" value="KAK2943046.1"/>
    <property type="molecule type" value="Genomic_DNA"/>
</dbReference>
<comment type="caution">
    <text evidence="1">The sequence shown here is derived from an EMBL/GenBank/DDBJ whole genome shotgun (WGS) entry which is preliminary data.</text>
</comment>
<reference evidence="1 2" key="1">
    <citation type="journal article" date="2022" name="bioRxiv">
        <title>Genomics of Preaxostyla Flagellates Illuminates Evolutionary Transitions and the Path Towards Mitochondrial Loss.</title>
        <authorList>
            <person name="Novak L.V.F."/>
            <person name="Treitli S.C."/>
            <person name="Pyrih J."/>
            <person name="Halakuc P."/>
            <person name="Pipaliya S.V."/>
            <person name="Vacek V."/>
            <person name="Brzon O."/>
            <person name="Soukal P."/>
            <person name="Eme L."/>
            <person name="Dacks J.B."/>
            <person name="Karnkowska A."/>
            <person name="Elias M."/>
            <person name="Hampl V."/>
        </authorList>
    </citation>
    <scope>NUCLEOTIDE SEQUENCE [LARGE SCALE GENOMIC DNA]</scope>
    <source>
        <strain evidence="1">NAU3</strain>
        <tissue evidence="1">Gut</tissue>
    </source>
</reference>